<organism evidence="2">
    <name type="scientific">uncultured Solirubrobacteraceae bacterium</name>
    <dbReference type="NCBI Taxonomy" id="1162706"/>
    <lineage>
        <taxon>Bacteria</taxon>
        <taxon>Bacillati</taxon>
        <taxon>Actinomycetota</taxon>
        <taxon>Thermoleophilia</taxon>
        <taxon>Solirubrobacterales</taxon>
        <taxon>Solirubrobacteraceae</taxon>
        <taxon>environmental samples</taxon>
    </lineage>
</organism>
<dbReference type="AlphaFoldDB" id="A0A6J4TZQ7"/>
<evidence type="ECO:0000256" key="1">
    <source>
        <dbReference type="SAM" id="MobiDB-lite"/>
    </source>
</evidence>
<feature type="region of interest" description="Disordered" evidence="1">
    <location>
        <begin position="1"/>
        <end position="34"/>
    </location>
</feature>
<evidence type="ECO:0000313" key="2">
    <source>
        <dbReference type="EMBL" id="CAA9534826.1"/>
    </source>
</evidence>
<accession>A0A6J4TZQ7</accession>
<protein>
    <submittedName>
        <fullName evidence="2">Uncharacterized protein</fullName>
    </submittedName>
</protein>
<feature type="compositionally biased region" description="Low complexity" evidence="1">
    <location>
        <begin position="1"/>
        <end position="17"/>
    </location>
</feature>
<name>A0A6J4TZQ7_9ACTN</name>
<reference evidence="2" key="1">
    <citation type="submission" date="2020-02" db="EMBL/GenBank/DDBJ databases">
        <authorList>
            <person name="Meier V. D."/>
        </authorList>
    </citation>
    <scope>NUCLEOTIDE SEQUENCE</scope>
    <source>
        <strain evidence="2">AVDCRST_MAG85</strain>
    </source>
</reference>
<sequence>MRRPATTTARTTRTAPRVGRPSLPGRRKPQPQSNAQKIFGAVTKALPSAAAAKKVKPSGKGKNVALLGIAGGLAAAIKNRDKLRGKKTETVVVQEPVVAGPEAVYTAPATTPPVTP</sequence>
<proteinExistence type="predicted"/>
<gene>
    <name evidence="2" type="ORF">AVDCRST_MAG85-4001</name>
</gene>
<dbReference type="EMBL" id="CADCVT010000453">
    <property type="protein sequence ID" value="CAA9534826.1"/>
    <property type="molecule type" value="Genomic_DNA"/>
</dbReference>